<dbReference type="InterPro" id="IPR036875">
    <property type="entry name" value="Znf_CCHC_sf"/>
</dbReference>
<feature type="domain" description="CCHC-type" evidence="3">
    <location>
        <begin position="353"/>
        <end position="368"/>
    </location>
</feature>
<dbReference type="SMART" id="SM00343">
    <property type="entry name" value="ZnF_C2HC"/>
    <property type="match status" value="2"/>
</dbReference>
<feature type="compositionally biased region" description="Pro residues" evidence="2">
    <location>
        <begin position="15"/>
        <end position="25"/>
    </location>
</feature>
<dbReference type="AlphaFoldDB" id="A0AAD8DPD3"/>
<dbReference type="GO" id="GO:0008270">
    <property type="term" value="F:zinc ion binding"/>
    <property type="evidence" value="ECO:0007669"/>
    <property type="project" value="UniProtKB-KW"/>
</dbReference>
<evidence type="ECO:0000256" key="2">
    <source>
        <dbReference type="SAM" id="MobiDB-lite"/>
    </source>
</evidence>
<keyword evidence="1" id="KW-0862">Zinc</keyword>
<evidence type="ECO:0000313" key="4">
    <source>
        <dbReference type="EMBL" id="KAJ8712014.1"/>
    </source>
</evidence>
<evidence type="ECO:0000256" key="1">
    <source>
        <dbReference type="PROSITE-ProRule" id="PRU00047"/>
    </source>
</evidence>
<dbReference type="GO" id="GO:0003676">
    <property type="term" value="F:nucleic acid binding"/>
    <property type="evidence" value="ECO:0007669"/>
    <property type="project" value="InterPro"/>
</dbReference>
<evidence type="ECO:0000313" key="5">
    <source>
        <dbReference type="Proteomes" id="UP001231518"/>
    </source>
</evidence>
<keyword evidence="5" id="KW-1185">Reference proteome</keyword>
<feature type="compositionally biased region" description="Basic and acidic residues" evidence="2">
    <location>
        <begin position="388"/>
        <end position="400"/>
    </location>
</feature>
<accession>A0AAD8DPD3</accession>
<dbReference type="InterPro" id="IPR001878">
    <property type="entry name" value="Znf_CCHC"/>
</dbReference>
<sequence length="455" mass="50531">MDSSPFNRSGLTRRSPPPTPTPTQPQQPSRERTQEEEKLELVSTPEIQNWLNSIEQHLAEVCAISSEGKLNSEQKLKISNLCRKVGYGVSQLAVKYQSLKSNAVMTHNSLKILRDERDLRDCVLEVNRTIKESCGRQATATSSFADMVKKGSNSFIRPNTFSSVAIYPRDNTKTSDETKNIVQKIVCPSEMKLKVRGIRKIGKGGLIISTETKEDLDKLKKTVQLASSGLTIDDPQKRKPRIIVLGVPASLAENEVFNCICDQNLTDKLPTMTKDAFLTSIKLSHKSGRKDAENCNYIIEVPASIRKALIVQDRLFVNWTSNPVRDFTLVTRCYKCQQYGHAAKTCKVAAPTCGHCGEEGHTTQDCTKKADTPKCATCLRFKKPANHKTGDPECPAKKSAENSLPRGGRAAALRHARRAQRGRRRAEASSSAARSHYNLQAADKRAGWRTHCVIV</sequence>
<dbReference type="PROSITE" id="PS50158">
    <property type="entry name" value="ZF_CCHC"/>
    <property type="match status" value="2"/>
</dbReference>
<reference evidence="4" key="1">
    <citation type="submission" date="2023-03" db="EMBL/GenBank/DDBJ databases">
        <title>Chromosome-level genomes of two armyworms, Mythimna separata and Mythimna loreyi, provide insights into the biosynthesis and reception of sex pheromones.</title>
        <authorList>
            <person name="Zhao H."/>
        </authorList>
    </citation>
    <scope>NUCLEOTIDE SEQUENCE</scope>
    <source>
        <strain evidence="4">BeijingLab</strain>
        <tissue evidence="4">Pupa</tissue>
    </source>
</reference>
<evidence type="ECO:0000259" key="3">
    <source>
        <dbReference type="PROSITE" id="PS50158"/>
    </source>
</evidence>
<proteinExistence type="predicted"/>
<feature type="region of interest" description="Disordered" evidence="2">
    <location>
        <begin position="416"/>
        <end position="435"/>
    </location>
</feature>
<dbReference type="EMBL" id="JARGEI010000021">
    <property type="protein sequence ID" value="KAJ8712014.1"/>
    <property type="molecule type" value="Genomic_DNA"/>
</dbReference>
<comment type="caution">
    <text evidence="4">The sequence shown here is derived from an EMBL/GenBank/DDBJ whole genome shotgun (WGS) entry which is preliminary data.</text>
</comment>
<feature type="domain" description="CCHC-type" evidence="3">
    <location>
        <begin position="332"/>
        <end position="347"/>
    </location>
</feature>
<dbReference type="Gene3D" id="4.10.60.10">
    <property type="entry name" value="Zinc finger, CCHC-type"/>
    <property type="match status" value="1"/>
</dbReference>
<keyword evidence="1" id="KW-0479">Metal-binding</keyword>
<gene>
    <name evidence="4" type="ORF">PYW07_004856</name>
</gene>
<feature type="compositionally biased region" description="Polar residues" evidence="2">
    <location>
        <begin position="1"/>
        <end position="12"/>
    </location>
</feature>
<name>A0AAD8DPD3_MYTSE</name>
<keyword evidence="1" id="KW-0863">Zinc-finger</keyword>
<feature type="region of interest" description="Disordered" evidence="2">
    <location>
        <begin position="1"/>
        <end position="36"/>
    </location>
</feature>
<feature type="region of interest" description="Disordered" evidence="2">
    <location>
        <begin position="385"/>
        <end position="411"/>
    </location>
</feature>
<protein>
    <recommendedName>
        <fullName evidence="3">CCHC-type domain-containing protein</fullName>
    </recommendedName>
</protein>
<organism evidence="4 5">
    <name type="scientific">Mythimna separata</name>
    <name type="common">Oriental armyworm</name>
    <name type="synonym">Pseudaletia separata</name>
    <dbReference type="NCBI Taxonomy" id="271217"/>
    <lineage>
        <taxon>Eukaryota</taxon>
        <taxon>Metazoa</taxon>
        <taxon>Ecdysozoa</taxon>
        <taxon>Arthropoda</taxon>
        <taxon>Hexapoda</taxon>
        <taxon>Insecta</taxon>
        <taxon>Pterygota</taxon>
        <taxon>Neoptera</taxon>
        <taxon>Endopterygota</taxon>
        <taxon>Lepidoptera</taxon>
        <taxon>Glossata</taxon>
        <taxon>Ditrysia</taxon>
        <taxon>Noctuoidea</taxon>
        <taxon>Noctuidae</taxon>
        <taxon>Noctuinae</taxon>
        <taxon>Hadenini</taxon>
        <taxon>Mythimna</taxon>
    </lineage>
</organism>
<dbReference type="Proteomes" id="UP001231518">
    <property type="component" value="Chromosome 17"/>
</dbReference>
<dbReference type="SUPFAM" id="SSF57756">
    <property type="entry name" value="Retrovirus zinc finger-like domains"/>
    <property type="match status" value="1"/>
</dbReference>